<comment type="similarity">
    <text evidence="19">Belongs to the peroxidase family. Classical plant (class III) peroxidase subfamily.</text>
</comment>
<evidence type="ECO:0000256" key="1">
    <source>
        <dbReference type="ARBA" id="ARBA00000189"/>
    </source>
</evidence>
<dbReference type="Proteomes" id="UP000886520">
    <property type="component" value="Chromosome 12"/>
</dbReference>
<accession>A0A9D4URU4</accession>
<dbReference type="CDD" id="cd00693">
    <property type="entry name" value="secretory_peroxidase"/>
    <property type="match status" value="1"/>
</dbReference>
<dbReference type="FunFam" id="1.10.520.10:FF:000009">
    <property type="entry name" value="Peroxidase"/>
    <property type="match status" value="1"/>
</dbReference>
<evidence type="ECO:0000256" key="17">
    <source>
        <dbReference type="PIRSR" id="PIRSR600823-4"/>
    </source>
</evidence>
<dbReference type="GO" id="GO:0005576">
    <property type="term" value="C:extracellular region"/>
    <property type="evidence" value="ECO:0007669"/>
    <property type="project" value="UniProtKB-SubCell"/>
</dbReference>
<feature type="site" description="Transition state stabilizer" evidence="17">
    <location>
        <position position="65"/>
    </location>
</feature>
<evidence type="ECO:0000256" key="19">
    <source>
        <dbReference type="RuleBase" id="RU362060"/>
    </source>
</evidence>
<keyword evidence="19" id="KW-0376">Hydrogen peroxide</keyword>
<dbReference type="Gene3D" id="1.10.420.10">
    <property type="entry name" value="Peroxidase, domain 2"/>
    <property type="match status" value="1"/>
</dbReference>
<dbReference type="GO" id="GO:0006979">
    <property type="term" value="P:response to oxidative stress"/>
    <property type="evidence" value="ECO:0007669"/>
    <property type="project" value="UniProtKB-UniRule"/>
</dbReference>
<feature type="binding site" evidence="16">
    <location>
        <position position="70"/>
    </location>
    <ligand>
        <name>Ca(2+)</name>
        <dbReference type="ChEBI" id="CHEBI:29108"/>
        <label>1</label>
    </ligand>
</feature>
<dbReference type="InterPro" id="IPR000823">
    <property type="entry name" value="Peroxidase_pln"/>
</dbReference>
<evidence type="ECO:0000256" key="8">
    <source>
        <dbReference type="ARBA" id="ARBA00022729"/>
    </source>
</evidence>
<feature type="disulfide bond" evidence="18">
    <location>
        <begin position="124"/>
        <end position="325"/>
    </location>
</feature>
<evidence type="ECO:0000256" key="15">
    <source>
        <dbReference type="PIRSR" id="PIRSR600823-2"/>
    </source>
</evidence>
<evidence type="ECO:0000256" key="16">
    <source>
        <dbReference type="PIRSR" id="PIRSR600823-3"/>
    </source>
</evidence>
<dbReference type="InterPro" id="IPR019793">
    <property type="entry name" value="Peroxidases_heam-ligand_BS"/>
</dbReference>
<dbReference type="PROSITE" id="PS50873">
    <property type="entry name" value="PEROXIDASE_4"/>
    <property type="match status" value="1"/>
</dbReference>
<evidence type="ECO:0000256" key="10">
    <source>
        <dbReference type="ARBA" id="ARBA00023002"/>
    </source>
</evidence>
<organism evidence="21 22">
    <name type="scientific">Adiantum capillus-veneris</name>
    <name type="common">Maidenhair fern</name>
    <dbReference type="NCBI Taxonomy" id="13818"/>
    <lineage>
        <taxon>Eukaryota</taxon>
        <taxon>Viridiplantae</taxon>
        <taxon>Streptophyta</taxon>
        <taxon>Embryophyta</taxon>
        <taxon>Tracheophyta</taxon>
        <taxon>Polypodiopsida</taxon>
        <taxon>Polypodiidae</taxon>
        <taxon>Polypodiales</taxon>
        <taxon>Pteridineae</taxon>
        <taxon>Pteridaceae</taxon>
        <taxon>Vittarioideae</taxon>
        <taxon>Adiantum</taxon>
    </lineage>
</organism>
<evidence type="ECO:0000256" key="7">
    <source>
        <dbReference type="ARBA" id="ARBA00022723"/>
    </source>
</evidence>
<reference evidence="21" key="1">
    <citation type="submission" date="2021-01" db="EMBL/GenBank/DDBJ databases">
        <title>Adiantum capillus-veneris genome.</title>
        <authorList>
            <person name="Fang Y."/>
            <person name="Liao Q."/>
        </authorList>
    </citation>
    <scope>NUCLEOTIDE SEQUENCE</scope>
    <source>
        <strain evidence="21">H3</strain>
        <tissue evidence="21">Leaf</tissue>
    </source>
</reference>
<dbReference type="Pfam" id="PF00141">
    <property type="entry name" value="peroxidase"/>
    <property type="match status" value="1"/>
</dbReference>
<keyword evidence="4 19" id="KW-0964">Secreted</keyword>
<keyword evidence="22" id="KW-1185">Reference proteome</keyword>
<protein>
    <recommendedName>
        <fullName evidence="19">Peroxidase</fullName>
        <ecNumber evidence="19">1.11.1.7</ecNumber>
    </recommendedName>
</protein>
<comment type="similarity">
    <text evidence="3">Belongs to the peroxidase family. Ascorbate peroxidase subfamily.</text>
</comment>
<feature type="binding site" evidence="16">
    <location>
        <position position="248"/>
    </location>
    <ligand>
        <name>Ca(2+)</name>
        <dbReference type="ChEBI" id="CHEBI:29108"/>
        <label>2</label>
    </ligand>
</feature>
<keyword evidence="6 19" id="KW-0349">Heme</keyword>
<evidence type="ECO:0000256" key="3">
    <source>
        <dbReference type="ARBA" id="ARBA00006873"/>
    </source>
</evidence>
<dbReference type="InterPro" id="IPR019794">
    <property type="entry name" value="Peroxidases_AS"/>
</dbReference>
<dbReference type="GO" id="GO:0140825">
    <property type="term" value="F:lactoperoxidase activity"/>
    <property type="evidence" value="ECO:0007669"/>
    <property type="project" value="UniProtKB-EC"/>
</dbReference>
<dbReference type="InterPro" id="IPR002016">
    <property type="entry name" value="Haem_peroxidase"/>
</dbReference>
<keyword evidence="7 16" id="KW-0479">Metal-binding</keyword>
<feature type="binding site" evidence="16">
    <location>
        <position position="73"/>
    </location>
    <ligand>
        <name>Ca(2+)</name>
        <dbReference type="ChEBI" id="CHEBI:29108"/>
        <label>1</label>
    </ligand>
</feature>
<feature type="binding site" evidence="16">
    <location>
        <position position="255"/>
    </location>
    <ligand>
        <name>Ca(2+)</name>
        <dbReference type="ChEBI" id="CHEBI:29108"/>
        <label>2</label>
    </ligand>
</feature>
<evidence type="ECO:0000256" key="12">
    <source>
        <dbReference type="ARBA" id="ARBA00023157"/>
    </source>
</evidence>
<dbReference type="PRINTS" id="PR00458">
    <property type="entry name" value="PEROXIDASE"/>
</dbReference>
<keyword evidence="9 16" id="KW-0106">Calcium</keyword>
<dbReference type="GO" id="GO:0020037">
    <property type="term" value="F:heme binding"/>
    <property type="evidence" value="ECO:0007669"/>
    <property type="project" value="UniProtKB-UniRule"/>
</dbReference>
<dbReference type="PRINTS" id="PR00461">
    <property type="entry name" value="PLPEROXIDASE"/>
</dbReference>
<evidence type="ECO:0000256" key="4">
    <source>
        <dbReference type="ARBA" id="ARBA00022525"/>
    </source>
</evidence>
<evidence type="ECO:0000256" key="2">
    <source>
        <dbReference type="ARBA" id="ARBA00002322"/>
    </source>
</evidence>
<comment type="caution">
    <text evidence="21">The sequence shown here is derived from an EMBL/GenBank/DDBJ whole genome shotgun (WGS) entry which is preliminary data.</text>
</comment>
<gene>
    <name evidence="21" type="ORF">GOP47_0012768</name>
</gene>
<evidence type="ECO:0000256" key="6">
    <source>
        <dbReference type="ARBA" id="ARBA00022617"/>
    </source>
</evidence>
<evidence type="ECO:0000313" key="21">
    <source>
        <dbReference type="EMBL" id="KAI5072662.1"/>
    </source>
</evidence>
<dbReference type="GO" id="GO:0046872">
    <property type="term" value="F:metal ion binding"/>
    <property type="evidence" value="ECO:0007669"/>
    <property type="project" value="UniProtKB-UniRule"/>
</dbReference>
<comment type="catalytic activity">
    <reaction evidence="1 19">
        <text>2 a phenolic donor + H2O2 = 2 a phenolic radical donor + 2 H2O</text>
        <dbReference type="Rhea" id="RHEA:56136"/>
        <dbReference type="ChEBI" id="CHEBI:15377"/>
        <dbReference type="ChEBI" id="CHEBI:16240"/>
        <dbReference type="ChEBI" id="CHEBI:139520"/>
        <dbReference type="ChEBI" id="CHEBI:139521"/>
        <dbReference type="EC" id="1.11.1.7"/>
    </reaction>
</comment>
<evidence type="ECO:0000313" key="22">
    <source>
        <dbReference type="Proteomes" id="UP000886520"/>
    </source>
</evidence>
<feature type="binding site" evidence="15">
    <location>
        <position position="166"/>
    </location>
    <ligand>
        <name>substrate</name>
    </ligand>
</feature>
<feature type="signal peptide" evidence="19">
    <location>
        <begin position="1"/>
        <end position="20"/>
    </location>
</feature>
<dbReference type="PANTHER" id="PTHR31388:SF264">
    <property type="entry name" value="PEROXIDASE 59"/>
    <property type="match status" value="1"/>
</dbReference>
<feature type="binding site" evidence="16">
    <location>
        <position position="197"/>
    </location>
    <ligand>
        <name>Ca(2+)</name>
        <dbReference type="ChEBI" id="CHEBI:29108"/>
        <label>2</label>
    </ligand>
</feature>
<dbReference type="OrthoDB" id="2113341at2759"/>
<keyword evidence="13" id="KW-0325">Glycoprotein</keyword>
<feature type="disulfide bond" evidence="18">
    <location>
        <begin position="38"/>
        <end position="118"/>
    </location>
</feature>
<feature type="binding site" evidence="16">
    <location>
        <position position="79"/>
    </location>
    <ligand>
        <name>Ca(2+)</name>
        <dbReference type="ChEBI" id="CHEBI:29108"/>
        <label>1</label>
    </ligand>
</feature>
<dbReference type="InterPro" id="IPR010255">
    <property type="entry name" value="Haem_peroxidase_sf"/>
</dbReference>
<comment type="function">
    <text evidence="2">Removal of H(2)O(2), oxidation of toxic reductants, biosynthesis and degradation of lignin, suberization, auxin catabolism, response to environmental stresses such as wounding, pathogen attack and oxidative stress. These functions might be dependent on each isozyme/isoform in each plant tissue.</text>
</comment>
<feature type="binding site" evidence="16">
    <location>
        <position position="77"/>
    </location>
    <ligand>
        <name>Ca(2+)</name>
        <dbReference type="ChEBI" id="CHEBI:29108"/>
        <label>1</label>
    </ligand>
</feature>
<evidence type="ECO:0000256" key="5">
    <source>
        <dbReference type="ARBA" id="ARBA00022559"/>
    </source>
</evidence>
<sequence>MRLQVILGIVLVMGAKLTLPQYLAQPNSLRKGFYAESCPELEKIVYNVMREAVQARPRDAASILRLFFHDCFVQGCDGSILLDDEPGFQGEKGAVPNKNSARAFYVIDFIKSSVEAFCPGVVSCADILALASRDAVVLTNGPYWDVFLGRKDARKGSLSLANSSIPNPASNLTTLVSMFQAQGLSSEDLVVLSGAHTIGFARCTNFKQRLYNQSGTHKPDPNLSFPALLEMKKGCPPFGADNNTHSLDKSPFLFDTSYFEGLVQRAALLNSDQVLQSTIGSPTTSLVESLANDQTAFFDKFPLAMIKMGNISPLTGSKGEIRRNCRVRN</sequence>
<feature type="binding site" evidence="16">
    <location>
        <position position="75"/>
    </location>
    <ligand>
        <name>Ca(2+)</name>
        <dbReference type="ChEBI" id="CHEBI:29108"/>
        <label>1</label>
    </ligand>
</feature>
<dbReference type="AlphaFoldDB" id="A0A9D4URU4"/>
<dbReference type="PROSITE" id="PS00436">
    <property type="entry name" value="PEROXIDASE_2"/>
    <property type="match status" value="1"/>
</dbReference>
<keyword evidence="12 18" id="KW-1015">Disulfide bond</keyword>
<evidence type="ECO:0000256" key="14">
    <source>
        <dbReference type="PIRSR" id="PIRSR600823-1"/>
    </source>
</evidence>
<keyword evidence="8 19" id="KW-0732">Signal</keyword>
<dbReference type="PROSITE" id="PS00435">
    <property type="entry name" value="PEROXIDASE_1"/>
    <property type="match status" value="1"/>
</dbReference>
<comment type="cofactor">
    <cofactor evidence="16 19">
        <name>heme b</name>
        <dbReference type="ChEBI" id="CHEBI:60344"/>
    </cofactor>
    <text evidence="16 19">Binds 1 heme b (iron(II)-protoporphyrin IX) group per subunit.</text>
</comment>
<dbReference type="PANTHER" id="PTHR31388">
    <property type="entry name" value="PEROXIDASE 72-RELATED"/>
    <property type="match status" value="1"/>
</dbReference>
<dbReference type="FunFam" id="1.10.420.10:FF:000001">
    <property type="entry name" value="Peroxidase"/>
    <property type="match status" value="1"/>
</dbReference>
<feature type="domain" description="Plant heme peroxidase family profile" evidence="20">
    <location>
        <begin position="28"/>
        <end position="329"/>
    </location>
</feature>
<evidence type="ECO:0000256" key="18">
    <source>
        <dbReference type="PIRSR" id="PIRSR600823-5"/>
    </source>
</evidence>
<comment type="subcellular location">
    <subcellularLocation>
        <location evidence="19">Secreted</location>
    </subcellularLocation>
</comment>
<feature type="active site" description="Proton acceptor" evidence="14">
    <location>
        <position position="69"/>
    </location>
</feature>
<feature type="binding site" description="axial binding residue" evidence="16">
    <location>
        <position position="196"/>
    </location>
    <ligand>
        <name>heme b</name>
        <dbReference type="ChEBI" id="CHEBI:60344"/>
    </ligand>
    <ligandPart>
        <name>Fe</name>
        <dbReference type="ChEBI" id="CHEBI:18248"/>
    </ligandPart>
</feature>
<proteinExistence type="inferred from homology"/>
<keyword evidence="10 19" id="KW-0560">Oxidoreductase</keyword>
<dbReference type="Gene3D" id="1.10.520.10">
    <property type="match status" value="1"/>
</dbReference>
<evidence type="ECO:0000256" key="11">
    <source>
        <dbReference type="ARBA" id="ARBA00023004"/>
    </source>
</evidence>
<dbReference type="EC" id="1.11.1.7" evidence="19"/>
<evidence type="ECO:0000256" key="9">
    <source>
        <dbReference type="ARBA" id="ARBA00022837"/>
    </source>
</evidence>
<evidence type="ECO:0000256" key="13">
    <source>
        <dbReference type="ARBA" id="ARBA00023180"/>
    </source>
</evidence>
<feature type="disulfide bond" evidence="18">
    <location>
        <begin position="71"/>
        <end position="76"/>
    </location>
</feature>
<feature type="disulfide bond" evidence="18">
    <location>
        <begin position="203"/>
        <end position="235"/>
    </location>
</feature>
<feature type="binding site" evidence="16">
    <location>
        <position position="91"/>
    </location>
    <ligand>
        <name>Ca(2+)</name>
        <dbReference type="ChEBI" id="CHEBI:29108"/>
        <label>1</label>
    </ligand>
</feature>
<name>A0A9D4URU4_ADICA</name>
<comment type="cofactor">
    <cofactor evidence="16 19">
        <name>Ca(2+)</name>
        <dbReference type="ChEBI" id="CHEBI:29108"/>
    </cofactor>
    <text evidence="16 19">Binds 2 calcium ions per subunit.</text>
</comment>
<keyword evidence="5 19" id="KW-0575">Peroxidase</keyword>
<feature type="chain" id="PRO_5039763969" description="Peroxidase" evidence="19">
    <location>
        <begin position="21"/>
        <end position="329"/>
    </location>
</feature>
<evidence type="ECO:0000259" key="20">
    <source>
        <dbReference type="PROSITE" id="PS50873"/>
    </source>
</evidence>
<dbReference type="EMBL" id="JABFUD020000012">
    <property type="protein sequence ID" value="KAI5072662.1"/>
    <property type="molecule type" value="Genomic_DNA"/>
</dbReference>
<dbReference type="SUPFAM" id="SSF48113">
    <property type="entry name" value="Heme-dependent peroxidases"/>
    <property type="match status" value="1"/>
</dbReference>
<dbReference type="InterPro" id="IPR033905">
    <property type="entry name" value="Secretory_peroxidase"/>
</dbReference>
<dbReference type="GO" id="GO:0042744">
    <property type="term" value="P:hydrogen peroxide catabolic process"/>
    <property type="evidence" value="ECO:0007669"/>
    <property type="project" value="UniProtKB-KW"/>
</dbReference>
<keyword evidence="11 16" id="KW-0408">Iron</keyword>